<evidence type="ECO:0000313" key="1">
    <source>
        <dbReference type="EMBL" id="ACQ79824.1"/>
    </source>
</evidence>
<proteinExistence type="predicted"/>
<accession>C5C3C5</accession>
<dbReference type="AlphaFoldDB" id="C5C3C5"/>
<dbReference type="HOGENOM" id="CLU_107588_0_0_11"/>
<dbReference type="InterPro" id="IPR034660">
    <property type="entry name" value="DinB/YfiT-like"/>
</dbReference>
<dbReference type="eggNOG" id="ENOG50327FJ">
    <property type="taxonomic scope" value="Bacteria"/>
</dbReference>
<dbReference type="EMBL" id="CP001618">
    <property type="protein sequence ID" value="ACQ79824.1"/>
    <property type="molecule type" value="Genomic_DNA"/>
</dbReference>
<dbReference type="Gene3D" id="1.20.120.450">
    <property type="entry name" value="dinb family like domain"/>
    <property type="match status" value="1"/>
</dbReference>
<dbReference type="OrthoDB" id="4453346at2"/>
<keyword evidence="2" id="KW-1185">Reference proteome</keyword>
<protein>
    <submittedName>
        <fullName evidence="1">Uncharacterized protein</fullName>
    </submittedName>
</protein>
<dbReference type="STRING" id="471853.Bcav_1568"/>
<dbReference type="RefSeq" id="WP_015882064.1">
    <property type="nucleotide sequence ID" value="NC_012669.1"/>
</dbReference>
<evidence type="ECO:0000313" key="2">
    <source>
        <dbReference type="Proteomes" id="UP000007962"/>
    </source>
</evidence>
<reference evidence="1 2" key="1">
    <citation type="journal article" date="2009" name="Stand. Genomic Sci.">
        <title>Complete genome sequence of Beutenbergia cavernae type strain (HKI 0122).</title>
        <authorList>
            <person name="Land M."/>
            <person name="Pukall R."/>
            <person name="Abt B."/>
            <person name="Goker M."/>
            <person name="Rohde M."/>
            <person name="Glavina Del Rio T."/>
            <person name="Tice H."/>
            <person name="Copeland A."/>
            <person name="Cheng J.F."/>
            <person name="Lucas S."/>
            <person name="Chen F."/>
            <person name="Nolan M."/>
            <person name="Bruce D."/>
            <person name="Goodwin L."/>
            <person name="Pitluck S."/>
            <person name="Ivanova N."/>
            <person name="Mavromatis K."/>
            <person name="Ovchinnikova G."/>
            <person name="Pati A."/>
            <person name="Chen A."/>
            <person name="Palaniappan K."/>
            <person name="Hauser L."/>
            <person name="Chang Y.J."/>
            <person name="Jefferies C.C."/>
            <person name="Saunders E."/>
            <person name="Brettin T."/>
            <person name="Detter J.C."/>
            <person name="Han C."/>
            <person name="Chain P."/>
            <person name="Bristow J."/>
            <person name="Eisen J.A."/>
            <person name="Markowitz V."/>
            <person name="Hugenholtz P."/>
            <person name="Kyrpides N.C."/>
            <person name="Klenk H.P."/>
            <person name="Lapidus A."/>
        </authorList>
    </citation>
    <scope>NUCLEOTIDE SEQUENCE [LARGE SCALE GENOMIC DNA]</scope>
    <source>
        <strain evidence="2">ATCC BAA-8 / DSM 12333 / NBRC 16432</strain>
    </source>
</reference>
<dbReference type="Proteomes" id="UP000007962">
    <property type="component" value="Chromosome"/>
</dbReference>
<dbReference type="SUPFAM" id="SSF109854">
    <property type="entry name" value="DinB/YfiT-like putative metalloenzymes"/>
    <property type="match status" value="1"/>
</dbReference>
<name>C5C3C5_BEUC1</name>
<organism evidence="1 2">
    <name type="scientific">Beutenbergia cavernae (strain ATCC BAA-8 / DSM 12333 / CCUG 43141 / JCM 11478 / NBRC 16432 / NCIMB 13614 / HKI 0122)</name>
    <dbReference type="NCBI Taxonomy" id="471853"/>
    <lineage>
        <taxon>Bacteria</taxon>
        <taxon>Bacillati</taxon>
        <taxon>Actinomycetota</taxon>
        <taxon>Actinomycetes</taxon>
        <taxon>Micrococcales</taxon>
        <taxon>Beutenbergiaceae</taxon>
        <taxon>Beutenbergia</taxon>
    </lineage>
</organism>
<sequence length="205" mass="21220">MTPDDVRDASRWLAEAIRSRPDADLSVPAGPVDWSCRQTLDHVLDDLLAYALQLGGAGTAWAQRDYLPLVAADGGFDVMRVDPGVGVDGIADTLVAAGAVMAAAVAVAPPTARARHPRGLADAAGWAAMAVIETVVHGWDVLNGLDGAPPALPENLAAGVLARLFPDVAPPAPGEAGATLVWATGRGELPGQARRTSWNWDANVR</sequence>
<gene>
    <name evidence="1" type="ordered locus">Bcav_1568</name>
</gene>
<dbReference type="KEGG" id="bcv:Bcav_1568"/>